<accession>E6PDD3</accession>
<sequence>MSRRVDGEAIVSRRSSECGASIRLLRSLLGMTVAFTPSSCLSRRVDGEAIVSRRNSECGASIRLLRSLLGLTKRLPFFAPEHFYCSPISRRESRFLIVRPSL</sequence>
<proteinExistence type="predicted"/>
<gene>
    <name evidence="1" type="ORF">CARN1_2296</name>
</gene>
<name>E6PDD3_9ZZZZ</name>
<protein>
    <submittedName>
        <fullName evidence="1">Uncharacterized protein</fullName>
    </submittedName>
</protein>
<reference evidence="1" key="1">
    <citation type="submission" date="2009-10" db="EMBL/GenBank/DDBJ databases">
        <title>Diversity of trophic interactions inside an arsenic-rich microbial ecosystem.</title>
        <authorList>
            <person name="Bertin P.N."/>
            <person name="Heinrich-Salmeron A."/>
            <person name="Pelletier E."/>
            <person name="Goulhen-Chollet F."/>
            <person name="Arsene-Ploetze F."/>
            <person name="Gallien S."/>
            <person name="Calteau A."/>
            <person name="Vallenet D."/>
            <person name="Casiot C."/>
            <person name="Chane-Woon-Ming B."/>
            <person name="Giloteaux L."/>
            <person name="Barakat M."/>
            <person name="Bonnefoy V."/>
            <person name="Bruneel O."/>
            <person name="Chandler M."/>
            <person name="Cleiss J."/>
            <person name="Duran R."/>
            <person name="Elbaz-Poulichet F."/>
            <person name="Fonknechten N."/>
            <person name="Lauga B."/>
            <person name="Mornico D."/>
            <person name="Ortet P."/>
            <person name="Schaeffer C."/>
            <person name="Siguier P."/>
            <person name="Alexander Thil Smith A."/>
            <person name="Van Dorsselaer A."/>
            <person name="Weissenbach J."/>
            <person name="Medigue C."/>
            <person name="Le Paslier D."/>
        </authorList>
    </citation>
    <scope>NUCLEOTIDE SEQUENCE</scope>
</reference>
<evidence type="ECO:0000313" key="1">
    <source>
        <dbReference type="EMBL" id="CBH74409.1"/>
    </source>
</evidence>
<dbReference type="EMBL" id="CABL01000001">
    <property type="protein sequence ID" value="CBH74409.1"/>
    <property type="molecule type" value="Genomic_DNA"/>
</dbReference>
<comment type="caution">
    <text evidence="1">The sequence shown here is derived from an EMBL/GenBank/DDBJ whole genome shotgun (WGS) entry which is preliminary data.</text>
</comment>
<dbReference type="AlphaFoldDB" id="E6PDD3"/>
<organism evidence="1">
    <name type="scientific">mine drainage metagenome</name>
    <dbReference type="NCBI Taxonomy" id="410659"/>
    <lineage>
        <taxon>unclassified sequences</taxon>
        <taxon>metagenomes</taxon>
        <taxon>ecological metagenomes</taxon>
    </lineage>
</organism>